<feature type="compositionally biased region" description="Polar residues" evidence="7">
    <location>
        <begin position="410"/>
        <end position="422"/>
    </location>
</feature>
<feature type="compositionally biased region" description="Low complexity" evidence="7">
    <location>
        <begin position="387"/>
        <end position="409"/>
    </location>
</feature>
<feature type="compositionally biased region" description="Polar residues" evidence="7">
    <location>
        <begin position="1067"/>
        <end position="1078"/>
    </location>
</feature>
<feature type="domain" description="DH" evidence="8">
    <location>
        <begin position="1173"/>
        <end position="1399"/>
    </location>
</feature>
<accession>A0A3N4KSE9</accession>
<feature type="region of interest" description="Disordered" evidence="7">
    <location>
        <begin position="482"/>
        <end position="642"/>
    </location>
</feature>
<dbReference type="GO" id="GO:0035556">
    <property type="term" value="P:intracellular signal transduction"/>
    <property type="evidence" value="ECO:0007669"/>
    <property type="project" value="InterPro"/>
</dbReference>
<evidence type="ECO:0000256" key="2">
    <source>
        <dbReference type="ARBA" id="ARBA00004348"/>
    </source>
</evidence>
<feature type="compositionally biased region" description="Low complexity" evidence="7">
    <location>
        <begin position="364"/>
        <end position="373"/>
    </location>
</feature>
<dbReference type="InterPro" id="IPR000219">
    <property type="entry name" value="DH_dom"/>
</dbReference>
<feature type="compositionally biased region" description="Acidic residues" evidence="7">
    <location>
        <begin position="844"/>
        <end position="877"/>
    </location>
</feature>
<dbReference type="PROSITE" id="PS50010">
    <property type="entry name" value="DH_2"/>
    <property type="match status" value="1"/>
</dbReference>
<feature type="region of interest" description="Disordered" evidence="7">
    <location>
        <begin position="1700"/>
        <end position="1739"/>
    </location>
</feature>
<dbReference type="SMART" id="SM00325">
    <property type="entry name" value="RhoGEF"/>
    <property type="match status" value="1"/>
</dbReference>
<dbReference type="PANTHER" id="PTHR22834:SF20">
    <property type="entry name" value="SH3 DOMAIN-CONTAINING PROTEIN"/>
    <property type="match status" value="1"/>
</dbReference>
<dbReference type="InterPro" id="IPR001331">
    <property type="entry name" value="GDS_CDC24_CS"/>
</dbReference>
<feature type="region of interest" description="Disordered" evidence="7">
    <location>
        <begin position="1"/>
        <end position="295"/>
    </location>
</feature>
<organism evidence="10 11">
    <name type="scientific">Morchella conica CCBAS932</name>
    <dbReference type="NCBI Taxonomy" id="1392247"/>
    <lineage>
        <taxon>Eukaryota</taxon>
        <taxon>Fungi</taxon>
        <taxon>Dikarya</taxon>
        <taxon>Ascomycota</taxon>
        <taxon>Pezizomycotina</taxon>
        <taxon>Pezizomycetes</taxon>
        <taxon>Pezizales</taxon>
        <taxon>Morchellaceae</taxon>
        <taxon>Morchella</taxon>
    </lineage>
</organism>
<feature type="compositionally biased region" description="Low complexity" evidence="7">
    <location>
        <begin position="1901"/>
        <end position="1911"/>
    </location>
</feature>
<name>A0A3N4KSE9_9PEZI</name>
<evidence type="ECO:0000313" key="11">
    <source>
        <dbReference type="Proteomes" id="UP000277580"/>
    </source>
</evidence>
<feature type="compositionally biased region" description="Polar residues" evidence="7">
    <location>
        <begin position="1127"/>
        <end position="1160"/>
    </location>
</feature>
<dbReference type="SUPFAM" id="SSF48065">
    <property type="entry name" value="DBL homology domain (DH-domain)"/>
    <property type="match status" value="1"/>
</dbReference>
<dbReference type="PANTHER" id="PTHR22834">
    <property type="entry name" value="NUCLEAR FUSION PROTEIN FUS2"/>
    <property type="match status" value="1"/>
</dbReference>
<feature type="region of interest" description="Disordered" evidence="7">
    <location>
        <begin position="1785"/>
        <end position="1831"/>
    </location>
</feature>
<dbReference type="Gene3D" id="1.20.1270.60">
    <property type="entry name" value="Arfaptin homology (AH) domain/BAR domain"/>
    <property type="match status" value="1"/>
</dbReference>
<feature type="region of interest" description="Disordered" evidence="7">
    <location>
        <begin position="1859"/>
        <end position="1911"/>
    </location>
</feature>
<protein>
    <recommendedName>
        <fullName evidence="3">Dynamin-binding protein</fullName>
    </recommendedName>
    <alternativeName>
        <fullName evidence="6">Scaffold protein Tuba</fullName>
    </alternativeName>
</protein>
<feature type="compositionally biased region" description="Polar residues" evidence="7">
    <location>
        <begin position="1087"/>
        <end position="1102"/>
    </location>
</feature>
<feature type="compositionally biased region" description="Acidic residues" evidence="7">
    <location>
        <begin position="819"/>
        <end position="834"/>
    </location>
</feature>
<dbReference type="SUPFAM" id="SSF103657">
    <property type="entry name" value="BAR/IMD domain-like"/>
    <property type="match status" value="1"/>
</dbReference>
<feature type="compositionally biased region" description="Polar residues" evidence="7">
    <location>
        <begin position="45"/>
        <end position="95"/>
    </location>
</feature>
<evidence type="ECO:0000256" key="5">
    <source>
        <dbReference type="ARBA" id="ARBA00022949"/>
    </source>
</evidence>
<evidence type="ECO:0000256" key="4">
    <source>
        <dbReference type="ARBA" id="ARBA00022658"/>
    </source>
</evidence>
<dbReference type="GO" id="GO:0005795">
    <property type="term" value="C:Golgi stack"/>
    <property type="evidence" value="ECO:0007669"/>
    <property type="project" value="UniProtKB-SubCell"/>
</dbReference>
<dbReference type="OrthoDB" id="10256089at2759"/>
<evidence type="ECO:0000256" key="1">
    <source>
        <dbReference type="ARBA" id="ARBA00004282"/>
    </source>
</evidence>
<dbReference type="InParanoid" id="A0A3N4KSE9"/>
<dbReference type="CDD" id="cd00160">
    <property type="entry name" value="RhoGEF"/>
    <property type="match status" value="1"/>
</dbReference>
<evidence type="ECO:0000256" key="3">
    <source>
        <dbReference type="ARBA" id="ARBA00018186"/>
    </source>
</evidence>
<feature type="region of interest" description="Disordered" evidence="7">
    <location>
        <begin position="1042"/>
        <end position="1163"/>
    </location>
</feature>
<reference evidence="10 11" key="1">
    <citation type="journal article" date="2018" name="Nat. Ecol. Evol.">
        <title>Pezizomycetes genomes reveal the molecular basis of ectomycorrhizal truffle lifestyle.</title>
        <authorList>
            <person name="Murat C."/>
            <person name="Payen T."/>
            <person name="Noel B."/>
            <person name="Kuo A."/>
            <person name="Morin E."/>
            <person name="Chen J."/>
            <person name="Kohler A."/>
            <person name="Krizsan K."/>
            <person name="Balestrini R."/>
            <person name="Da Silva C."/>
            <person name="Montanini B."/>
            <person name="Hainaut M."/>
            <person name="Levati E."/>
            <person name="Barry K.W."/>
            <person name="Belfiori B."/>
            <person name="Cichocki N."/>
            <person name="Clum A."/>
            <person name="Dockter R.B."/>
            <person name="Fauchery L."/>
            <person name="Guy J."/>
            <person name="Iotti M."/>
            <person name="Le Tacon F."/>
            <person name="Lindquist E.A."/>
            <person name="Lipzen A."/>
            <person name="Malagnac F."/>
            <person name="Mello A."/>
            <person name="Molinier V."/>
            <person name="Miyauchi S."/>
            <person name="Poulain J."/>
            <person name="Riccioni C."/>
            <person name="Rubini A."/>
            <person name="Sitrit Y."/>
            <person name="Splivallo R."/>
            <person name="Traeger S."/>
            <person name="Wang M."/>
            <person name="Zifcakova L."/>
            <person name="Wipf D."/>
            <person name="Zambonelli A."/>
            <person name="Paolocci F."/>
            <person name="Nowrousian M."/>
            <person name="Ottonello S."/>
            <person name="Baldrian P."/>
            <person name="Spatafora J.W."/>
            <person name="Henrissat B."/>
            <person name="Nagy L.G."/>
            <person name="Aury J.M."/>
            <person name="Wincker P."/>
            <person name="Grigoriev I.V."/>
            <person name="Bonfante P."/>
            <person name="Martin F.M."/>
        </authorList>
    </citation>
    <scope>NUCLEOTIDE SEQUENCE [LARGE SCALE GENOMIC DNA]</scope>
    <source>
        <strain evidence="10 11">CCBAS932</strain>
    </source>
</reference>
<dbReference type="FunFam" id="1.20.900.10:FF:000053">
    <property type="entry name" value="Rho guanyl nucleotide exchange factor, putative"/>
    <property type="match status" value="1"/>
</dbReference>
<feature type="compositionally biased region" description="Pro residues" evidence="7">
    <location>
        <begin position="14"/>
        <end position="27"/>
    </location>
</feature>
<feature type="compositionally biased region" description="Low complexity" evidence="7">
    <location>
        <begin position="595"/>
        <end position="609"/>
    </location>
</feature>
<dbReference type="Pfam" id="PF00621">
    <property type="entry name" value="RhoGEF"/>
    <property type="match status" value="1"/>
</dbReference>
<dbReference type="GO" id="GO:0031991">
    <property type="term" value="P:regulation of actomyosin contractile ring contraction"/>
    <property type="evidence" value="ECO:0007669"/>
    <property type="project" value="TreeGrafter"/>
</dbReference>
<dbReference type="InterPro" id="IPR004148">
    <property type="entry name" value="BAR_dom"/>
</dbReference>
<dbReference type="InterPro" id="IPR027267">
    <property type="entry name" value="AH/BAR_dom_sf"/>
</dbReference>
<feature type="compositionally biased region" description="Polar residues" evidence="7">
    <location>
        <begin position="911"/>
        <end position="922"/>
    </location>
</feature>
<feature type="compositionally biased region" description="Polar residues" evidence="7">
    <location>
        <begin position="236"/>
        <end position="245"/>
    </location>
</feature>
<gene>
    <name evidence="10" type="ORF">P167DRAFT_575561</name>
</gene>
<dbReference type="CDD" id="cd07589">
    <property type="entry name" value="BAR_DNMBP"/>
    <property type="match status" value="1"/>
</dbReference>
<keyword evidence="5" id="KW-0965">Cell junction</keyword>
<evidence type="ECO:0000256" key="7">
    <source>
        <dbReference type="SAM" id="MobiDB-lite"/>
    </source>
</evidence>
<evidence type="ECO:0000256" key="6">
    <source>
        <dbReference type="ARBA" id="ARBA00032587"/>
    </source>
</evidence>
<feature type="domain" description="BAR" evidence="9">
    <location>
        <begin position="1434"/>
        <end position="1654"/>
    </location>
</feature>
<dbReference type="EMBL" id="ML119137">
    <property type="protein sequence ID" value="RPB11271.1"/>
    <property type="molecule type" value="Genomic_DNA"/>
</dbReference>
<keyword evidence="11" id="KW-1185">Reference proteome</keyword>
<proteinExistence type="predicted"/>
<dbReference type="Proteomes" id="UP000277580">
    <property type="component" value="Unassembled WGS sequence"/>
</dbReference>
<feature type="compositionally biased region" description="Polar residues" evidence="7">
    <location>
        <begin position="936"/>
        <end position="946"/>
    </location>
</feature>
<feature type="compositionally biased region" description="Low complexity" evidence="7">
    <location>
        <begin position="968"/>
        <end position="977"/>
    </location>
</feature>
<dbReference type="Gene3D" id="1.20.900.10">
    <property type="entry name" value="Dbl homology (DH) domain"/>
    <property type="match status" value="1"/>
</dbReference>
<feature type="compositionally biased region" description="Polar residues" evidence="7">
    <location>
        <begin position="1798"/>
        <end position="1818"/>
    </location>
</feature>
<dbReference type="STRING" id="1392247.A0A3N4KSE9"/>
<feature type="compositionally biased region" description="Acidic residues" evidence="7">
    <location>
        <begin position="553"/>
        <end position="565"/>
    </location>
</feature>
<feature type="compositionally biased region" description="Low complexity" evidence="7">
    <location>
        <begin position="141"/>
        <end position="162"/>
    </location>
</feature>
<keyword evidence="4" id="KW-0344">Guanine-nucleotide releasing factor</keyword>
<feature type="compositionally biased region" description="Low complexity" evidence="7">
    <location>
        <begin position="267"/>
        <end position="277"/>
    </location>
</feature>
<feature type="compositionally biased region" description="Low complexity" evidence="7">
    <location>
        <begin position="988"/>
        <end position="1007"/>
    </location>
</feature>
<sequence>MPSSTGTSHEEPARPPPAGPLPDPPPSTSNSTASSTLPKQRTIVPKSSTINAKTNYVSPYRQQTPSRSVSTPLLPKTTSVTNTNSPNFKNIVSRFNETKDEKIPNPSNRIPAVAAGPAPPGFRTRKTPQWKPAGGSGNGNGQQPQQQTGPRSNSSNSNSNSNGGRGETPPAPSGRVKTERSMSAHDIPAGGAGGVGGLQRTRARKMSEGMLKSLPPLDTTVNDRHLSVNRHRRSRSALQLYSPSAASMADTEELDDVQGGSGGGIGTTTTAAANSAGRSLRHRRSRSDVGSYGSPEEFEFTDMIYTASPQEASPRVVQAVRTGIPLPKSRIASPTSPGTKRKGGRDSKAETLAPIAVSSHGSRRSPQPISSPRLQAYISAPLPAKSPPLRSSRQRLQQSAGSAAASSRQKFQNNSSPTTPSSYAKDVGIQRGRGARSSSVGENRGRDIKKKIPELGTVDFAARRARIQSAFNKTLKETNEGKAKIVPAVRTSKHSMQGEFDCPTPRSAVSHRIDEEDEDEAEKPFQPQFTNQADMQAGAEIGEEALELPTPIDIDDDSDSPDEQPLEAVSFVQEDEEERPVFRHQVFDRPASQASSTSTTSDSSDSSSSFDDDLPAQDTISPMSRQRPFSLIEPKRAEPSSIPLIVTPDSPGEPPFLAASTFLRPNSNWSGYSIDSEYTREPTIPEMPAHHMFDSVGGGVAVEPPTSDQQDATTSPTEAYIPIMLSNTLDAAMRGNIMAQVEVYGKAQTKPGLSPVPASVSSPTDASNTPVDTIVGVFEDYDEPREDFFNSYENTPVDYRPRDRYSGELELVTPGGYQVDDEGGDQETETEMDSGTETGSSGETETEAEGTEAEYQDTEAEYTETEGGYQDETETEGEYSHCDGEYDEQYDSTSCSEMPDSAHPGLDDQSDNQSDGWTSASASPEMEDHPARRLSMQLNDSPTTPRQYFEEIESPLPPTPPPKDSHFLPAAPVNLLPAPVPPAKDPPRAVSPSPSAMSAPPAHSTHSGYTSHRMPTYGFPSYPLQLPEIQRDTEPLGLAIQVMPDDNSPELPPVPPNKRPGFDRWNTVANMENTTESARPSLEYHHSYQSSRQSLDQYSNHRPSLDQYPAGSPSSSFHSEIESRLSNITNQNGNRHSETPASSTAPTNRGSSSIHSQDQILPQVPPEQKMLIKRRHLLKELVDTESSYFRDMTVAMEIYKGSANACAAITMDDIKVLFGNTEAIVAFSKSFLESLRKAVKSVYVMQRARSGVTSSAASISNSIVSTDDRNSSSMDDFAFEEEKDRKTFVGEVFMDMFYQMEKVYGEYCKNHDAAVGRLAKLESNKGIAIWLSECKACAEDLTNAWNLESLLIKPVQRILKYPLLLTQLLECTPRNHPDFIQLEVAAKEMKFVADRINEMKKRKDMVEKIVGRKRQESDIGHGITKAFARQAEKLKQSVGLSEVVVDETYNKYFENYNMHFVQVQVIIRDIEIYKDDIQGHVDKFLEYTQTIKEFIDVSHSQHPEVETKWRKFDSAMRELATSYLAEHKHRVQKHSIEPLTMLLKLHESPQRIMTKRNKKAVDYARFKAIIERGDTPDKKTKDLADAYLALNETLIDELPKLFKLTKKMVDAVLLNFVELQGIWMNDWASKIKMTFPEFATLPVKLEEVVKDFTVDFSYNEQSLNHLGICNGSMKAKYMSLAPIASPSMTTLSLDAFDDGSSYRRPSTATEEATRDSSPGIRDRAMSLTNNSPTAGSFYDKPERFYETKPERRYSGGGSTLSPLVAMGTPGLNMIPQVAQNLAQNSRNRATSVALPHRSPSTSSLKLNPQVQRSFSERQTPTRDFASRPSSRTYSLAETIFDGPETHAAYASSAALVDPRVESRTPSRTNSPAPIFSSAMPMDDDRDIRRDDTPSGSPMMQSRPPSRAPSIASSMHSQRRTLTLSGNSTPIFVAASLYEFNIDKQRREGGFPYLTYVQGEIFDVVGTKGEIWLAKNQDDKNGELGWIWCKHFAKL</sequence>
<dbReference type="PROSITE" id="PS00741">
    <property type="entry name" value="DH_1"/>
    <property type="match status" value="1"/>
</dbReference>
<evidence type="ECO:0000313" key="10">
    <source>
        <dbReference type="EMBL" id="RPB11271.1"/>
    </source>
</evidence>
<dbReference type="InterPro" id="IPR051492">
    <property type="entry name" value="Dynamin-Rho_GEF"/>
</dbReference>
<dbReference type="InterPro" id="IPR035899">
    <property type="entry name" value="DBL_dom_sf"/>
</dbReference>
<evidence type="ECO:0000259" key="9">
    <source>
        <dbReference type="PROSITE" id="PS51021"/>
    </source>
</evidence>
<comment type="subcellular location">
    <subcellularLocation>
        <location evidence="1">Cell junction</location>
    </subcellularLocation>
    <subcellularLocation>
        <location evidence="2">Golgi apparatus</location>
        <location evidence="2">Golgi stack</location>
    </subcellularLocation>
</comment>
<dbReference type="GO" id="GO:0032955">
    <property type="term" value="P:regulation of division septum assembly"/>
    <property type="evidence" value="ECO:0007669"/>
    <property type="project" value="TreeGrafter"/>
</dbReference>
<dbReference type="PROSITE" id="PS51021">
    <property type="entry name" value="BAR"/>
    <property type="match status" value="1"/>
</dbReference>
<feature type="region of interest" description="Disordered" evidence="7">
    <location>
        <begin position="810"/>
        <end position="1014"/>
    </location>
</feature>
<feature type="compositionally biased region" description="Low complexity" evidence="7">
    <location>
        <begin position="28"/>
        <end position="38"/>
    </location>
</feature>
<feature type="region of interest" description="Disordered" evidence="7">
    <location>
        <begin position="309"/>
        <end position="450"/>
    </location>
</feature>
<evidence type="ECO:0000259" key="8">
    <source>
        <dbReference type="PROSITE" id="PS50010"/>
    </source>
</evidence>
<dbReference type="GO" id="GO:0005085">
    <property type="term" value="F:guanyl-nucleotide exchange factor activity"/>
    <property type="evidence" value="ECO:0007669"/>
    <property type="project" value="UniProtKB-KW"/>
</dbReference>